<dbReference type="Proteomes" id="UP001501196">
    <property type="component" value="Unassembled WGS sequence"/>
</dbReference>
<gene>
    <name evidence="1" type="ORF">GCM10009819_13660</name>
</gene>
<sequence length="255" mass="27092">MTRPSTVARPDLRDRAAIVLATAASVLAVTALSGCAAFIAPVSASEETGESPFAVATIPMPDLGPVPEPDPPLTDAESEAERIRTADGDWAGVLAQYPGAARPADPFDSYVTEAEYVEVMQACYESAGLDLEFGYSTPDLSGPPASVSAMPSDEGQAVAAWSCRAAHPFEVVAPLANEAELGWIFDYLSRFLAPCYAANGLDNPPPPTREEWVSAWPGYLWYPTTGDRPLDPEFQAALDEACPNPDRAMAELREG</sequence>
<accession>A0ABP5FP77</accession>
<dbReference type="EMBL" id="BAAAPW010000002">
    <property type="protein sequence ID" value="GAA2031080.1"/>
    <property type="molecule type" value="Genomic_DNA"/>
</dbReference>
<reference evidence="2" key="1">
    <citation type="journal article" date="2019" name="Int. J. Syst. Evol. Microbiol.">
        <title>The Global Catalogue of Microorganisms (GCM) 10K type strain sequencing project: providing services to taxonomists for standard genome sequencing and annotation.</title>
        <authorList>
            <consortium name="The Broad Institute Genomics Platform"/>
            <consortium name="The Broad Institute Genome Sequencing Center for Infectious Disease"/>
            <person name="Wu L."/>
            <person name="Ma J."/>
        </authorList>
    </citation>
    <scope>NUCLEOTIDE SEQUENCE [LARGE SCALE GENOMIC DNA]</scope>
    <source>
        <strain evidence="2">JCM 15672</strain>
    </source>
</reference>
<name>A0ABP5FP77_9MICO</name>
<organism evidence="1 2">
    <name type="scientific">Agromyces tropicus</name>
    <dbReference type="NCBI Taxonomy" id="555371"/>
    <lineage>
        <taxon>Bacteria</taxon>
        <taxon>Bacillati</taxon>
        <taxon>Actinomycetota</taxon>
        <taxon>Actinomycetes</taxon>
        <taxon>Micrococcales</taxon>
        <taxon>Microbacteriaceae</taxon>
        <taxon>Agromyces</taxon>
    </lineage>
</organism>
<keyword evidence="2" id="KW-1185">Reference proteome</keyword>
<comment type="caution">
    <text evidence="1">The sequence shown here is derived from an EMBL/GenBank/DDBJ whole genome shotgun (WGS) entry which is preliminary data.</text>
</comment>
<dbReference type="PROSITE" id="PS51257">
    <property type="entry name" value="PROKAR_LIPOPROTEIN"/>
    <property type="match status" value="1"/>
</dbReference>
<proteinExistence type="predicted"/>
<protein>
    <submittedName>
        <fullName evidence="1">Uncharacterized protein</fullName>
    </submittedName>
</protein>
<evidence type="ECO:0000313" key="2">
    <source>
        <dbReference type="Proteomes" id="UP001501196"/>
    </source>
</evidence>
<evidence type="ECO:0000313" key="1">
    <source>
        <dbReference type="EMBL" id="GAA2031080.1"/>
    </source>
</evidence>
<dbReference type="RefSeq" id="WP_344370824.1">
    <property type="nucleotide sequence ID" value="NZ_BAAAPW010000002.1"/>
</dbReference>